<dbReference type="OrthoDB" id="72772at2759"/>
<keyword evidence="4" id="KW-1185">Reference proteome</keyword>
<proteinExistence type="predicted"/>
<sequence length="613" mass="69350">MSSYESSDSDDNDSTTVVYTNGLYTDSLRPGQDPGTAATPLIPPRMRKLYHLVGLFGRNLGLPDEANEHKGELPEQEISVDLEVVQLRELVEELKNEEEIPFPEINGQANANGQGTKSNQDDALVVKSKKESKLDGKGFISKESNGHAVHPRARSQSYRRKSLRDVSILFDSALTFERTLNEVNQARLFHTFFTINTEFQEEPVYVSEIEHNKVNPQFNEFNLSATAMKKSKITHRFVLSIWGKSLIQTTYRRLLCEYVDLSELVYMGNNISYEFPKNSVILVLSDGYYLLPKTYNQLQIHPASRSGSELFDPPTESTCSFNSIMALSNLQQCIVDSEKTKRDAAEHISAMINKKTALFNLRKNKQQLAHRLSILNKSFTAEQQTITDLTSRLRETKASIQARREYIAAQLAKMRQGRRDSIVTVSNISTDKTVTSTFQLQIQLEKVRIANDLSDIFVIDLIPNFGFNFTICGVPLPDYTNRQPSAPQISPVIVKELGASEDDLIAAAYGFAAQLLTLLSYYFEVPLRYPIQPYGSQSFIIDPVSVIQGSRTFPLWTRGSLYFRFQYATFLFNKDIEQLMCSQRLPVLDLKPTLANLKNLLLILSTEPAVKIM</sequence>
<evidence type="ECO:0000256" key="1">
    <source>
        <dbReference type="ARBA" id="ARBA00023054"/>
    </source>
</evidence>
<dbReference type="GO" id="GO:0000323">
    <property type="term" value="C:lytic vacuole"/>
    <property type="evidence" value="ECO:0007669"/>
    <property type="project" value="TreeGrafter"/>
</dbReference>
<gene>
    <name evidence="3" type="ORF">BN980_GECA07s00494g</name>
</gene>
<name>A0A0J9XAA9_GEOCN</name>
<dbReference type="PANTHER" id="PTHR15157:SF5">
    <property type="entry name" value="UV RADIATION RESISTANCE-ASSOCIATED GENE PROTEIN"/>
    <property type="match status" value="1"/>
</dbReference>
<organism evidence="3 4">
    <name type="scientific">Geotrichum candidum</name>
    <name type="common">Oospora lactis</name>
    <name type="synonym">Dipodascus geotrichum</name>
    <dbReference type="NCBI Taxonomy" id="1173061"/>
    <lineage>
        <taxon>Eukaryota</taxon>
        <taxon>Fungi</taxon>
        <taxon>Dikarya</taxon>
        <taxon>Ascomycota</taxon>
        <taxon>Saccharomycotina</taxon>
        <taxon>Dipodascomycetes</taxon>
        <taxon>Dipodascales</taxon>
        <taxon>Dipodascaceae</taxon>
        <taxon>Geotrichum</taxon>
    </lineage>
</organism>
<dbReference type="GO" id="GO:0034272">
    <property type="term" value="C:phosphatidylinositol 3-kinase complex, class III, type II"/>
    <property type="evidence" value="ECO:0007669"/>
    <property type="project" value="InterPro"/>
</dbReference>
<feature type="compositionally biased region" description="Polar residues" evidence="2">
    <location>
        <begin position="107"/>
        <end position="118"/>
    </location>
</feature>
<dbReference type="AlphaFoldDB" id="A0A0J9XAA9"/>
<reference evidence="3" key="1">
    <citation type="submission" date="2014-03" db="EMBL/GenBank/DDBJ databases">
        <authorList>
            <person name="Casaregola S."/>
        </authorList>
    </citation>
    <scope>NUCLEOTIDE SEQUENCE [LARGE SCALE GENOMIC DNA]</scope>
    <source>
        <strain evidence="3">CLIB 918</strain>
    </source>
</reference>
<evidence type="ECO:0000313" key="3">
    <source>
        <dbReference type="EMBL" id="CDO54184.1"/>
    </source>
</evidence>
<feature type="region of interest" description="Disordered" evidence="2">
    <location>
        <begin position="136"/>
        <end position="156"/>
    </location>
</feature>
<comment type="caution">
    <text evidence="3">The sequence shown here is derived from an EMBL/GenBank/DDBJ whole genome shotgun (WGS) entry which is preliminary data.</text>
</comment>
<evidence type="ECO:0000256" key="2">
    <source>
        <dbReference type="SAM" id="MobiDB-lite"/>
    </source>
</evidence>
<dbReference type="GO" id="GO:0005768">
    <property type="term" value="C:endosome"/>
    <property type="evidence" value="ECO:0007669"/>
    <property type="project" value="TreeGrafter"/>
</dbReference>
<feature type="region of interest" description="Disordered" evidence="2">
    <location>
        <begin position="101"/>
        <end position="122"/>
    </location>
</feature>
<evidence type="ECO:0000313" key="4">
    <source>
        <dbReference type="Proteomes" id="UP000242525"/>
    </source>
</evidence>
<dbReference type="GO" id="GO:0035493">
    <property type="term" value="P:SNARE complex assembly"/>
    <property type="evidence" value="ECO:0007669"/>
    <property type="project" value="TreeGrafter"/>
</dbReference>
<protein>
    <recommendedName>
        <fullName evidence="5">UV radiation resistance-associated gene protein</fullName>
    </recommendedName>
</protein>
<keyword evidence="1" id="KW-0175">Coiled coil</keyword>
<accession>A0A0J9XAA9</accession>
<dbReference type="PANTHER" id="PTHR15157">
    <property type="entry name" value="UV RADIATION RESISTANCE-ASSOCIATED GENE PROTEIN"/>
    <property type="match status" value="1"/>
</dbReference>
<evidence type="ECO:0008006" key="5">
    <source>
        <dbReference type="Google" id="ProtNLM"/>
    </source>
</evidence>
<dbReference type="InterPro" id="IPR040939">
    <property type="entry name" value="Vps38"/>
</dbReference>
<dbReference type="Pfam" id="PF17649">
    <property type="entry name" value="VPS38"/>
    <property type="match status" value="1"/>
</dbReference>
<dbReference type="EMBL" id="CCBN010000007">
    <property type="protein sequence ID" value="CDO54184.1"/>
    <property type="molecule type" value="Genomic_DNA"/>
</dbReference>
<dbReference type="Proteomes" id="UP000242525">
    <property type="component" value="Unassembled WGS sequence"/>
</dbReference>
<dbReference type="GO" id="GO:0000149">
    <property type="term" value="F:SNARE binding"/>
    <property type="evidence" value="ECO:0007669"/>
    <property type="project" value="TreeGrafter"/>
</dbReference>
<dbReference type="STRING" id="1173061.A0A0J9XAA9"/>